<dbReference type="EMBL" id="VIEB01000567">
    <property type="protein sequence ID" value="TQD86373.1"/>
    <property type="molecule type" value="Genomic_DNA"/>
</dbReference>
<protein>
    <submittedName>
        <fullName evidence="1">Uncharacterized protein</fullName>
    </submittedName>
</protein>
<keyword evidence="2" id="KW-1185">Reference proteome</keyword>
<sequence length="85" mass="9060">SLSSRFLSLKLHSLSLSKILNAIFSAAVSSFPSSSGRQHGQGVVAASHFIAFAELFTDRCRNGFLVDDVDESVVISFVPQATLSS</sequence>
<accession>A0A540LIT4</accession>
<gene>
    <name evidence="1" type="ORF">C1H46_028062</name>
</gene>
<dbReference type="Proteomes" id="UP000315295">
    <property type="component" value="Unassembled WGS sequence"/>
</dbReference>
<reference evidence="1 2" key="1">
    <citation type="journal article" date="2019" name="G3 (Bethesda)">
        <title>Sequencing of a Wild Apple (Malus baccata) Genome Unravels the Differences Between Cultivated and Wild Apple Species Regarding Disease Resistance and Cold Tolerance.</title>
        <authorList>
            <person name="Chen X."/>
        </authorList>
    </citation>
    <scope>NUCLEOTIDE SEQUENCE [LARGE SCALE GENOMIC DNA]</scope>
    <source>
        <strain evidence="2">cv. Shandingzi</strain>
        <tissue evidence="1">Leaves</tissue>
    </source>
</reference>
<proteinExistence type="predicted"/>
<dbReference type="AlphaFoldDB" id="A0A540LIT4"/>
<feature type="non-terminal residue" evidence="1">
    <location>
        <position position="1"/>
    </location>
</feature>
<comment type="caution">
    <text evidence="1">The sequence shown here is derived from an EMBL/GenBank/DDBJ whole genome shotgun (WGS) entry which is preliminary data.</text>
</comment>
<evidence type="ECO:0000313" key="2">
    <source>
        <dbReference type="Proteomes" id="UP000315295"/>
    </source>
</evidence>
<evidence type="ECO:0000313" key="1">
    <source>
        <dbReference type="EMBL" id="TQD86373.1"/>
    </source>
</evidence>
<organism evidence="1 2">
    <name type="scientific">Malus baccata</name>
    <name type="common">Siberian crab apple</name>
    <name type="synonym">Pyrus baccata</name>
    <dbReference type="NCBI Taxonomy" id="106549"/>
    <lineage>
        <taxon>Eukaryota</taxon>
        <taxon>Viridiplantae</taxon>
        <taxon>Streptophyta</taxon>
        <taxon>Embryophyta</taxon>
        <taxon>Tracheophyta</taxon>
        <taxon>Spermatophyta</taxon>
        <taxon>Magnoliopsida</taxon>
        <taxon>eudicotyledons</taxon>
        <taxon>Gunneridae</taxon>
        <taxon>Pentapetalae</taxon>
        <taxon>rosids</taxon>
        <taxon>fabids</taxon>
        <taxon>Rosales</taxon>
        <taxon>Rosaceae</taxon>
        <taxon>Amygdaloideae</taxon>
        <taxon>Maleae</taxon>
        <taxon>Malus</taxon>
    </lineage>
</organism>
<name>A0A540LIT4_MALBA</name>